<dbReference type="Proteomes" id="UP000233837">
    <property type="component" value="Unassembled WGS sequence"/>
</dbReference>
<reference evidence="2 3" key="1">
    <citation type="journal article" date="2016" name="Sci. Rep.">
        <title>The Dendrobium catenatum Lindl. genome sequence provides insights into polysaccharide synthase, floral development and adaptive evolution.</title>
        <authorList>
            <person name="Zhang G.Q."/>
            <person name="Xu Q."/>
            <person name="Bian C."/>
            <person name="Tsai W.C."/>
            <person name="Yeh C.M."/>
            <person name="Liu K.W."/>
            <person name="Yoshida K."/>
            <person name="Zhang L.S."/>
            <person name="Chang S.B."/>
            <person name="Chen F."/>
            <person name="Shi Y."/>
            <person name="Su Y.Y."/>
            <person name="Zhang Y.Q."/>
            <person name="Chen L.J."/>
            <person name="Yin Y."/>
            <person name="Lin M."/>
            <person name="Huang H."/>
            <person name="Deng H."/>
            <person name="Wang Z.W."/>
            <person name="Zhu S.L."/>
            <person name="Zhao X."/>
            <person name="Deng C."/>
            <person name="Niu S.C."/>
            <person name="Huang J."/>
            <person name="Wang M."/>
            <person name="Liu G.H."/>
            <person name="Yang H.J."/>
            <person name="Xiao X.J."/>
            <person name="Hsiao Y.Y."/>
            <person name="Wu W.L."/>
            <person name="Chen Y.Y."/>
            <person name="Mitsuda N."/>
            <person name="Ohme-Takagi M."/>
            <person name="Luo Y.B."/>
            <person name="Van de Peer Y."/>
            <person name="Liu Z.J."/>
        </authorList>
    </citation>
    <scope>NUCLEOTIDE SEQUENCE [LARGE SCALE GENOMIC DNA]</scope>
    <source>
        <tissue evidence="2">The whole plant</tissue>
    </source>
</reference>
<evidence type="ECO:0000313" key="3">
    <source>
        <dbReference type="Proteomes" id="UP000233837"/>
    </source>
</evidence>
<accession>A0A2I0VMY5</accession>
<dbReference type="EMBL" id="KZ503395">
    <property type="protein sequence ID" value="PKU64772.1"/>
    <property type="molecule type" value="Genomic_DNA"/>
</dbReference>
<protein>
    <submittedName>
        <fullName evidence="2">Uncharacterized protein</fullName>
    </submittedName>
</protein>
<gene>
    <name evidence="2" type="ORF">MA16_Dca012636</name>
</gene>
<organism evidence="2 3">
    <name type="scientific">Dendrobium catenatum</name>
    <dbReference type="NCBI Taxonomy" id="906689"/>
    <lineage>
        <taxon>Eukaryota</taxon>
        <taxon>Viridiplantae</taxon>
        <taxon>Streptophyta</taxon>
        <taxon>Embryophyta</taxon>
        <taxon>Tracheophyta</taxon>
        <taxon>Spermatophyta</taxon>
        <taxon>Magnoliopsida</taxon>
        <taxon>Liliopsida</taxon>
        <taxon>Asparagales</taxon>
        <taxon>Orchidaceae</taxon>
        <taxon>Epidendroideae</taxon>
        <taxon>Malaxideae</taxon>
        <taxon>Dendrobiinae</taxon>
        <taxon>Dendrobium</taxon>
    </lineage>
</organism>
<keyword evidence="3" id="KW-1185">Reference proteome</keyword>
<evidence type="ECO:0000256" key="1">
    <source>
        <dbReference type="SAM" id="MobiDB-lite"/>
    </source>
</evidence>
<dbReference type="AlphaFoldDB" id="A0A2I0VMY5"/>
<sequence length="209" mass="22972">MTQHYSCQPEPDPFLQTSRFTGPELDPLRVRVNPTRPADTARPGTASWHRRAFGKPSARQQCPASGVSDVRHPAVVGCDVITIHAAGCDAGPVEMTRSDSGHRSRRGGEERSVLGKKSACTEYRVFSKNSIQALFCLKPKVHLPPIRTEDGRATKPIRRDKNPETKHRLGERVGAAKAGMGAQARSHLVYADNSRPADFAHTRAYMPRA</sequence>
<reference evidence="2 3" key="2">
    <citation type="journal article" date="2017" name="Nature">
        <title>The Apostasia genome and the evolution of orchids.</title>
        <authorList>
            <person name="Zhang G.Q."/>
            <person name="Liu K.W."/>
            <person name="Li Z."/>
            <person name="Lohaus R."/>
            <person name="Hsiao Y.Y."/>
            <person name="Niu S.C."/>
            <person name="Wang J.Y."/>
            <person name="Lin Y.C."/>
            <person name="Xu Q."/>
            <person name="Chen L.J."/>
            <person name="Yoshida K."/>
            <person name="Fujiwara S."/>
            <person name="Wang Z.W."/>
            <person name="Zhang Y.Q."/>
            <person name="Mitsuda N."/>
            <person name="Wang M."/>
            <person name="Liu G.H."/>
            <person name="Pecoraro L."/>
            <person name="Huang H.X."/>
            <person name="Xiao X.J."/>
            <person name="Lin M."/>
            <person name="Wu X.Y."/>
            <person name="Wu W.L."/>
            <person name="Chen Y.Y."/>
            <person name="Chang S.B."/>
            <person name="Sakamoto S."/>
            <person name="Ohme-Takagi M."/>
            <person name="Yagi M."/>
            <person name="Zeng S.J."/>
            <person name="Shen C.Y."/>
            <person name="Yeh C.M."/>
            <person name="Luo Y.B."/>
            <person name="Tsai W.C."/>
            <person name="Van de Peer Y."/>
            <person name="Liu Z.J."/>
        </authorList>
    </citation>
    <scope>NUCLEOTIDE SEQUENCE [LARGE SCALE GENOMIC DNA]</scope>
    <source>
        <tissue evidence="2">The whole plant</tissue>
    </source>
</reference>
<name>A0A2I0VMY5_9ASPA</name>
<proteinExistence type="predicted"/>
<evidence type="ECO:0000313" key="2">
    <source>
        <dbReference type="EMBL" id="PKU64772.1"/>
    </source>
</evidence>
<feature type="region of interest" description="Disordered" evidence="1">
    <location>
        <begin position="1"/>
        <end position="65"/>
    </location>
</feature>